<accession>A0A8J2E890</accession>
<evidence type="ECO:0000313" key="9">
    <source>
        <dbReference type="EMBL" id="CAG5077383.1"/>
    </source>
</evidence>
<name>A0A8J2E890_COTCN</name>
<proteinExistence type="inferred from homology"/>
<gene>
    <name evidence="9" type="ORF">HICCMSTLAB_LOCUS2439</name>
</gene>
<evidence type="ECO:0000313" key="10">
    <source>
        <dbReference type="Proteomes" id="UP000786811"/>
    </source>
</evidence>
<reference evidence="9" key="1">
    <citation type="submission" date="2021-04" db="EMBL/GenBank/DDBJ databases">
        <authorList>
            <person name="Chebbi M.A.C M."/>
        </authorList>
    </citation>
    <scope>NUCLEOTIDE SEQUENCE</scope>
</reference>
<comment type="caution">
    <text evidence="9">The sequence shown here is derived from an EMBL/GenBank/DDBJ whole genome shotgun (WGS) entry which is preliminary data.</text>
</comment>
<evidence type="ECO:0000256" key="6">
    <source>
        <dbReference type="ARBA" id="ARBA00022801"/>
    </source>
</evidence>
<keyword evidence="7" id="KW-0460">Magnesium</keyword>
<dbReference type="Pfam" id="PF05822">
    <property type="entry name" value="UMPH-1"/>
    <property type="match status" value="1"/>
</dbReference>
<keyword evidence="8" id="KW-0546">Nucleotide metabolism</keyword>
<dbReference type="GO" id="GO:0000166">
    <property type="term" value="F:nucleotide binding"/>
    <property type="evidence" value="ECO:0007669"/>
    <property type="project" value="UniProtKB-KW"/>
</dbReference>
<dbReference type="Gene3D" id="3.40.50.1000">
    <property type="entry name" value="HAD superfamily/HAD-like"/>
    <property type="match status" value="1"/>
</dbReference>
<evidence type="ECO:0000256" key="1">
    <source>
        <dbReference type="ARBA" id="ARBA00000815"/>
    </source>
</evidence>
<evidence type="ECO:0000256" key="3">
    <source>
        <dbReference type="ARBA" id="ARBA00012643"/>
    </source>
</evidence>
<comment type="similarity">
    <text evidence="2">Belongs to the pyrimidine 5'-nucleotidase family.</text>
</comment>
<evidence type="ECO:0000256" key="5">
    <source>
        <dbReference type="ARBA" id="ARBA00022741"/>
    </source>
</evidence>
<dbReference type="AlphaFoldDB" id="A0A8J2E890"/>
<dbReference type="InterPro" id="IPR006434">
    <property type="entry name" value="Pyrimidine_nucleotidase_eu"/>
</dbReference>
<protein>
    <recommendedName>
        <fullName evidence="3">5'-nucleotidase</fullName>
        <ecNumber evidence="3">3.1.3.5</ecNumber>
    </recommendedName>
</protein>
<dbReference type="GO" id="GO:0005737">
    <property type="term" value="C:cytoplasm"/>
    <property type="evidence" value="ECO:0007669"/>
    <property type="project" value="InterPro"/>
</dbReference>
<dbReference type="GO" id="GO:0009117">
    <property type="term" value="P:nucleotide metabolic process"/>
    <property type="evidence" value="ECO:0007669"/>
    <property type="project" value="UniProtKB-KW"/>
</dbReference>
<evidence type="ECO:0000256" key="4">
    <source>
        <dbReference type="ARBA" id="ARBA00022723"/>
    </source>
</evidence>
<keyword evidence="6" id="KW-0378">Hydrolase</keyword>
<sequence>MSTDLSLDDISILKKDNVKIRDFDNVINKIKKIRADGPNKLQIVTDFDRTITKQHVNGRQVLTEEQRLYHKYRPIELDHDLDILKKIEAMESWMKETDEILRGVDFDTYEIEEVVKVHGTDVRDRTKELIDRLNAAAVPVLVFSAGLGDVVEAILKHHDVFLDNVKVISNFLSYKDGKINGFKNDKLIHVFNKNEHVIDKDYYNTLKSRSNVVLMGDMTGDATMADGS</sequence>
<dbReference type="InterPro" id="IPR023214">
    <property type="entry name" value="HAD_sf"/>
</dbReference>
<organism evidence="9 10">
    <name type="scientific">Cotesia congregata</name>
    <name type="common">Parasitoid wasp</name>
    <name type="synonym">Apanteles congregatus</name>
    <dbReference type="NCBI Taxonomy" id="51543"/>
    <lineage>
        <taxon>Eukaryota</taxon>
        <taxon>Metazoa</taxon>
        <taxon>Ecdysozoa</taxon>
        <taxon>Arthropoda</taxon>
        <taxon>Hexapoda</taxon>
        <taxon>Insecta</taxon>
        <taxon>Pterygota</taxon>
        <taxon>Neoptera</taxon>
        <taxon>Endopterygota</taxon>
        <taxon>Hymenoptera</taxon>
        <taxon>Apocrita</taxon>
        <taxon>Ichneumonoidea</taxon>
        <taxon>Braconidae</taxon>
        <taxon>Microgastrinae</taxon>
        <taxon>Cotesia</taxon>
    </lineage>
</organism>
<dbReference type="SUPFAM" id="SSF56784">
    <property type="entry name" value="HAD-like"/>
    <property type="match status" value="1"/>
</dbReference>
<dbReference type="EMBL" id="CAJNRD030001117">
    <property type="protein sequence ID" value="CAG5077383.1"/>
    <property type="molecule type" value="Genomic_DNA"/>
</dbReference>
<keyword evidence="5" id="KW-0547">Nucleotide-binding</keyword>
<feature type="non-terminal residue" evidence="9">
    <location>
        <position position="228"/>
    </location>
</feature>
<keyword evidence="4" id="KW-0479">Metal-binding</keyword>
<dbReference type="Proteomes" id="UP000786811">
    <property type="component" value="Unassembled WGS sequence"/>
</dbReference>
<evidence type="ECO:0000256" key="8">
    <source>
        <dbReference type="ARBA" id="ARBA00023080"/>
    </source>
</evidence>
<dbReference type="Gene3D" id="1.10.150.340">
    <property type="entry name" value="Pyrimidine 5'-nucleotidase (UMPH-1), N-terminal domain"/>
    <property type="match status" value="1"/>
</dbReference>
<dbReference type="OrthoDB" id="10014216at2759"/>
<comment type="catalytic activity">
    <reaction evidence="1">
        <text>a ribonucleoside 5'-phosphate + H2O = a ribonucleoside + phosphate</text>
        <dbReference type="Rhea" id="RHEA:12484"/>
        <dbReference type="ChEBI" id="CHEBI:15377"/>
        <dbReference type="ChEBI" id="CHEBI:18254"/>
        <dbReference type="ChEBI" id="CHEBI:43474"/>
        <dbReference type="ChEBI" id="CHEBI:58043"/>
        <dbReference type="EC" id="3.1.3.5"/>
    </reaction>
</comment>
<dbReference type="InterPro" id="IPR036412">
    <property type="entry name" value="HAD-like_sf"/>
</dbReference>
<dbReference type="PANTHER" id="PTHR13045">
    <property type="entry name" value="5'-NUCLEOTIDASE"/>
    <property type="match status" value="1"/>
</dbReference>
<dbReference type="GO" id="GO:0000287">
    <property type="term" value="F:magnesium ion binding"/>
    <property type="evidence" value="ECO:0007669"/>
    <property type="project" value="InterPro"/>
</dbReference>
<dbReference type="PANTHER" id="PTHR13045:SF0">
    <property type="entry name" value="7-METHYLGUANOSINE PHOSPHATE-SPECIFIC 5'-NUCLEOTIDASE"/>
    <property type="match status" value="1"/>
</dbReference>
<evidence type="ECO:0000256" key="2">
    <source>
        <dbReference type="ARBA" id="ARBA00008389"/>
    </source>
</evidence>
<dbReference type="EC" id="3.1.3.5" evidence="3"/>
<evidence type="ECO:0000256" key="7">
    <source>
        <dbReference type="ARBA" id="ARBA00022842"/>
    </source>
</evidence>
<keyword evidence="10" id="KW-1185">Reference proteome</keyword>
<dbReference type="GO" id="GO:0008253">
    <property type="term" value="F:5'-nucleotidase activity"/>
    <property type="evidence" value="ECO:0007669"/>
    <property type="project" value="UniProtKB-EC"/>
</dbReference>